<evidence type="ECO:0000259" key="5">
    <source>
        <dbReference type="PROSITE" id="PS50222"/>
    </source>
</evidence>
<reference evidence="7" key="1">
    <citation type="submission" date="2018-05" db="EMBL/GenBank/DDBJ databases">
        <title>Luteimonas pekinense sp. nov., isolated from human Meibomian gland secretions, Beijing, China.</title>
        <authorList>
            <person name="Wen T."/>
            <person name="Bai H."/>
            <person name="Lv H."/>
        </authorList>
    </citation>
    <scope>NUCLEOTIDE SEQUENCE [LARGE SCALE GENOMIC DNA]</scope>
    <source>
        <strain evidence="7">83-4</strain>
    </source>
</reference>
<keyword evidence="2" id="KW-0677">Repeat</keyword>
<dbReference type="Pfam" id="PF13202">
    <property type="entry name" value="EF-hand_5"/>
    <property type="match status" value="1"/>
</dbReference>
<dbReference type="SUPFAM" id="SSF47473">
    <property type="entry name" value="EF-hand"/>
    <property type="match status" value="1"/>
</dbReference>
<dbReference type="GO" id="GO:0005509">
    <property type="term" value="F:calcium ion binding"/>
    <property type="evidence" value="ECO:0007669"/>
    <property type="project" value="InterPro"/>
</dbReference>
<dbReference type="InterPro" id="IPR018247">
    <property type="entry name" value="EF_Hand_1_Ca_BS"/>
</dbReference>
<organism evidence="6 7">
    <name type="scientific">Solilutibacter oculi</name>
    <dbReference type="NCBI Taxonomy" id="2698682"/>
    <lineage>
        <taxon>Bacteria</taxon>
        <taxon>Pseudomonadati</taxon>
        <taxon>Pseudomonadota</taxon>
        <taxon>Gammaproteobacteria</taxon>
        <taxon>Lysobacterales</taxon>
        <taxon>Lysobacteraceae</taxon>
        <taxon>Solilutibacter</taxon>
    </lineage>
</organism>
<dbReference type="KEGG" id="lue:DCD74_05595"/>
<feature type="region of interest" description="Disordered" evidence="3">
    <location>
        <begin position="152"/>
        <end position="190"/>
    </location>
</feature>
<keyword evidence="1" id="KW-0479">Metal-binding</keyword>
<dbReference type="RefSeq" id="WP_112927686.1">
    <property type="nucleotide sequence ID" value="NZ_CP029556.1"/>
</dbReference>
<evidence type="ECO:0000256" key="3">
    <source>
        <dbReference type="SAM" id="MobiDB-lite"/>
    </source>
</evidence>
<evidence type="ECO:0000313" key="7">
    <source>
        <dbReference type="Proteomes" id="UP000251842"/>
    </source>
</evidence>
<feature type="chain" id="PRO_5016566319" description="EF-hand domain-containing protein" evidence="4">
    <location>
        <begin position="24"/>
        <end position="190"/>
    </location>
</feature>
<dbReference type="OrthoDB" id="6089795at2"/>
<evidence type="ECO:0000256" key="2">
    <source>
        <dbReference type="ARBA" id="ARBA00022737"/>
    </source>
</evidence>
<name>A0A344J8X5_9GAMM</name>
<dbReference type="InterPro" id="IPR006311">
    <property type="entry name" value="TAT_signal"/>
</dbReference>
<feature type="compositionally biased region" description="Basic and acidic residues" evidence="3">
    <location>
        <begin position="167"/>
        <end position="190"/>
    </location>
</feature>
<dbReference type="InterPro" id="IPR002048">
    <property type="entry name" value="EF_hand_dom"/>
</dbReference>
<dbReference type="Proteomes" id="UP000251842">
    <property type="component" value="Chromosome"/>
</dbReference>
<feature type="domain" description="EF-hand" evidence="5">
    <location>
        <begin position="144"/>
        <end position="179"/>
    </location>
</feature>
<dbReference type="PROSITE" id="PS50222">
    <property type="entry name" value="EF_HAND_2"/>
    <property type="match status" value="1"/>
</dbReference>
<dbReference type="InterPro" id="IPR011992">
    <property type="entry name" value="EF-hand-dom_pair"/>
</dbReference>
<keyword evidence="4" id="KW-0732">Signal</keyword>
<dbReference type="PANTHER" id="PTHR10827">
    <property type="entry name" value="RETICULOCALBIN"/>
    <property type="match status" value="1"/>
</dbReference>
<dbReference type="Pfam" id="PF13499">
    <property type="entry name" value="EF-hand_7"/>
    <property type="match status" value="2"/>
</dbReference>
<evidence type="ECO:0000313" key="6">
    <source>
        <dbReference type="EMBL" id="AXA85485.1"/>
    </source>
</evidence>
<dbReference type="PANTHER" id="PTHR10827:SF98">
    <property type="entry name" value="45 KDA CALCIUM-BINDING PROTEIN"/>
    <property type="match status" value="1"/>
</dbReference>
<evidence type="ECO:0000256" key="1">
    <source>
        <dbReference type="ARBA" id="ARBA00022723"/>
    </source>
</evidence>
<protein>
    <recommendedName>
        <fullName evidence="5">EF-hand domain-containing protein</fullName>
    </recommendedName>
</protein>
<dbReference type="Gene3D" id="1.10.238.10">
    <property type="entry name" value="EF-hand"/>
    <property type="match status" value="3"/>
</dbReference>
<evidence type="ECO:0000256" key="4">
    <source>
        <dbReference type="SAM" id="SignalP"/>
    </source>
</evidence>
<feature type="signal peptide" evidence="4">
    <location>
        <begin position="1"/>
        <end position="23"/>
    </location>
</feature>
<gene>
    <name evidence="6" type="ORF">DCD74_05595</name>
</gene>
<dbReference type="AlphaFoldDB" id="A0A344J8X5"/>
<sequence length="190" mass="21014">MSRSRTLLALAVAGALAAGAAIAAPQAATPAAAAKPGKVKLDSNNDGVIDRAEAAKFPRLAERFDQMDRNKDGRLSADERPMHRAMKRGMRGHHGMGMKTKLDTDKDGRISRAEAAAAPKLAERFAQMDANKDGYLDRADREAKMRERRAQWFNEADSNRDGQISRAEYDAAHARRMAERQQRMKDAPKR</sequence>
<proteinExistence type="predicted"/>
<dbReference type="SMART" id="SM00054">
    <property type="entry name" value="EFh"/>
    <property type="match status" value="3"/>
</dbReference>
<dbReference type="PROSITE" id="PS00018">
    <property type="entry name" value="EF_HAND_1"/>
    <property type="match status" value="1"/>
</dbReference>
<dbReference type="EMBL" id="CP029556">
    <property type="protein sequence ID" value="AXA85485.1"/>
    <property type="molecule type" value="Genomic_DNA"/>
</dbReference>
<keyword evidence="7" id="KW-1185">Reference proteome</keyword>
<accession>A0A344J8X5</accession>
<dbReference type="PROSITE" id="PS51318">
    <property type="entry name" value="TAT"/>
    <property type="match status" value="1"/>
</dbReference>